<dbReference type="HAMAP" id="MF_00145">
    <property type="entry name" value="Phosphoglyc_kinase"/>
    <property type="match status" value="1"/>
</dbReference>
<dbReference type="GO" id="GO:0006096">
    <property type="term" value="P:glycolytic process"/>
    <property type="evidence" value="ECO:0007669"/>
    <property type="project" value="UniProtKB-UniRule"/>
</dbReference>
<feature type="binding site" evidence="12">
    <location>
        <position position="124"/>
    </location>
    <ligand>
        <name>substrate</name>
    </ligand>
</feature>
<feature type="binding site" evidence="13">
    <location>
        <position position="40"/>
    </location>
    <ligand>
        <name>(2R)-3-phosphoglycerate</name>
        <dbReference type="ChEBI" id="CHEBI:58272"/>
    </ligand>
</feature>
<comment type="catalytic activity">
    <reaction evidence="1 12 15">
        <text>(2R)-3-phosphoglycerate + ATP = (2R)-3-phospho-glyceroyl phosphate + ADP</text>
        <dbReference type="Rhea" id="RHEA:14801"/>
        <dbReference type="ChEBI" id="CHEBI:30616"/>
        <dbReference type="ChEBI" id="CHEBI:57604"/>
        <dbReference type="ChEBI" id="CHEBI:58272"/>
        <dbReference type="ChEBI" id="CHEBI:456216"/>
        <dbReference type="EC" id="2.7.2.3"/>
    </reaction>
</comment>
<reference evidence="17 19" key="2">
    <citation type="submission" date="2017-03" db="EMBL/GenBank/DDBJ databases">
        <title>Complete sequence of Clostridium formicaceticum DSM 92.</title>
        <authorList>
            <person name="Poehlein A."/>
            <person name="Karl M."/>
            <person name="Bengelsdorf F.R."/>
            <person name="Duerre P."/>
            <person name="Daniel R."/>
        </authorList>
    </citation>
    <scope>NUCLEOTIDE SEQUENCE [LARGE SCALE GENOMIC DNA]</scope>
    <source>
        <strain evidence="17 19">DSM 92</strain>
    </source>
</reference>
<dbReference type="PRINTS" id="PR00477">
    <property type="entry name" value="PHGLYCKINASE"/>
</dbReference>
<evidence type="ECO:0000256" key="5">
    <source>
        <dbReference type="ARBA" id="ARBA00013061"/>
    </source>
</evidence>
<evidence type="ECO:0000256" key="7">
    <source>
        <dbReference type="ARBA" id="ARBA00022679"/>
    </source>
</evidence>
<evidence type="ECO:0000256" key="8">
    <source>
        <dbReference type="ARBA" id="ARBA00022741"/>
    </source>
</evidence>
<dbReference type="PROSITE" id="PS00111">
    <property type="entry name" value="PGLYCERATE_KINASE"/>
    <property type="match status" value="1"/>
</dbReference>
<dbReference type="GO" id="GO:0005524">
    <property type="term" value="F:ATP binding"/>
    <property type="evidence" value="ECO:0007669"/>
    <property type="project" value="UniProtKB-KW"/>
</dbReference>
<dbReference type="RefSeq" id="WP_070972244.1">
    <property type="nucleotide sequence ID" value="NZ_CP017603.1"/>
</dbReference>
<keyword evidence="7 12" id="KW-0808">Transferase</keyword>
<evidence type="ECO:0000256" key="14">
    <source>
        <dbReference type="PIRSR" id="PIRSR000724-2"/>
    </source>
</evidence>
<comment type="similarity">
    <text evidence="3 12 15">Belongs to the phosphoglycerate kinase family.</text>
</comment>
<feature type="binding site" evidence="12 14">
    <location>
        <position position="329"/>
    </location>
    <ligand>
        <name>ATP</name>
        <dbReference type="ChEBI" id="CHEBI:30616"/>
    </ligand>
</feature>
<comment type="pathway">
    <text evidence="2 12">Carbohydrate degradation; glycolysis; pyruvate from D-glyceraldehyde 3-phosphate: step 2/5.</text>
</comment>
<proteinExistence type="inferred from homology"/>
<evidence type="ECO:0000256" key="3">
    <source>
        <dbReference type="ARBA" id="ARBA00008982"/>
    </source>
</evidence>
<protein>
    <recommendedName>
        <fullName evidence="6 12">Phosphoglycerate kinase</fullName>
        <ecNumber evidence="5 12">2.7.2.3</ecNumber>
    </recommendedName>
</protein>
<keyword evidence="8 12" id="KW-0547">Nucleotide-binding</keyword>
<evidence type="ECO:0000313" key="17">
    <source>
        <dbReference type="EMBL" id="ARE88510.1"/>
    </source>
</evidence>
<dbReference type="EMBL" id="CP020559">
    <property type="protein sequence ID" value="ARE88510.1"/>
    <property type="molecule type" value="Genomic_DNA"/>
</dbReference>
<feature type="binding site" evidence="13">
    <location>
        <position position="157"/>
    </location>
    <ligand>
        <name>(2R)-3-phosphoglycerate</name>
        <dbReference type="ChEBI" id="CHEBI:58272"/>
    </ligand>
</feature>
<feature type="binding site" evidence="12">
    <location>
        <position position="157"/>
    </location>
    <ligand>
        <name>substrate</name>
    </ligand>
</feature>
<gene>
    <name evidence="12 17" type="primary">pgk</name>
    <name evidence="16" type="ORF">BJL90_19720</name>
    <name evidence="17" type="ORF">CLFO_29140</name>
</gene>
<dbReference type="PANTHER" id="PTHR11406:SF23">
    <property type="entry name" value="PHOSPHOGLYCERATE KINASE 1, CHLOROPLASTIC-RELATED"/>
    <property type="match status" value="1"/>
</dbReference>
<sequence>MSLLNKKTVENLAVEGKKVLVRCDFNVPMDGEGKITDDIRIRAALPTIQYLMNQGAAVILMSHLGRPKGEANPKYSLTAVAARISELLNKDVIFADDDMVVGEKTRALAANLKAGEVMLLQNVRYRQEEEKNNTDFSKELASLGDLFVNDAFGTAHRAHSSTAGVADFLPSAMGYLIEKEVNFMGKVLENPERPFVAILGGAKVSDKIGVIENLIDKVDTLLIGGGMAYTFFKAQGYQIGKSLLEEDKLQLALDLINKAKEKNVELLLPVDTVVAKEFKADAEHKTVTIDHIDEDVMGLDIGEKTMALFSEKVKNAKTVLWNGPMGVFEMPAFAIGTKEVAKALAESNATTIIGGGDSAAAVEQLGFADKMTHISTGGGASLEFLEGKILPGIDVLENK</sequence>
<dbReference type="GO" id="GO:0004618">
    <property type="term" value="F:phosphoglycerate kinase activity"/>
    <property type="evidence" value="ECO:0007669"/>
    <property type="project" value="UniProtKB-UniRule"/>
</dbReference>
<dbReference type="EC" id="2.7.2.3" evidence="5 12"/>
<comment type="subunit">
    <text evidence="4 12">Monomer.</text>
</comment>
<dbReference type="InterPro" id="IPR015911">
    <property type="entry name" value="Phosphoglycerate_kinase_CS"/>
</dbReference>
<comment type="subcellular location">
    <subcellularLocation>
        <location evidence="12">Cytoplasm</location>
    </subcellularLocation>
</comment>
<keyword evidence="9 12" id="KW-0418">Kinase</keyword>
<evidence type="ECO:0000256" key="15">
    <source>
        <dbReference type="RuleBase" id="RU000532"/>
    </source>
</evidence>
<evidence type="ECO:0000313" key="18">
    <source>
        <dbReference type="Proteomes" id="UP000177894"/>
    </source>
</evidence>
<dbReference type="Proteomes" id="UP000192478">
    <property type="component" value="Chromosome"/>
</dbReference>
<evidence type="ECO:0000256" key="12">
    <source>
        <dbReference type="HAMAP-Rule" id="MF_00145"/>
    </source>
</evidence>
<evidence type="ECO:0000256" key="10">
    <source>
        <dbReference type="ARBA" id="ARBA00022840"/>
    </source>
</evidence>
<feature type="binding site" evidence="12">
    <location>
        <position position="298"/>
    </location>
    <ligand>
        <name>ATP</name>
        <dbReference type="ChEBI" id="CHEBI:30616"/>
    </ligand>
</feature>
<organism evidence="17 19">
    <name type="scientific">Clostridium formicaceticum</name>
    <dbReference type="NCBI Taxonomy" id="1497"/>
    <lineage>
        <taxon>Bacteria</taxon>
        <taxon>Bacillati</taxon>
        <taxon>Bacillota</taxon>
        <taxon>Clostridia</taxon>
        <taxon>Eubacteriales</taxon>
        <taxon>Clostridiaceae</taxon>
        <taxon>Clostridium</taxon>
    </lineage>
</organism>
<dbReference type="GO" id="GO:0006094">
    <property type="term" value="P:gluconeogenesis"/>
    <property type="evidence" value="ECO:0007669"/>
    <property type="project" value="TreeGrafter"/>
</dbReference>
<dbReference type="KEGG" id="cfm:BJL90_19720"/>
<feature type="binding site" evidence="12 14">
    <location>
        <begin position="355"/>
        <end position="358"/>
    </location>
    <ligand>
        <name>ATP</name>
        <dbReference type="ChEBI" id="CHEBI:30616"/>
    </ligand>
</feature>
<dbReference type="Proteomes" id="UP000177894">
    <property type="component" value="Chromosome"/>
</dbReference>
<dbReference type="InterPro" id="IPR001576">
    <property type="entry name" value="Phosphoglycerate_kinase"/>
</dbReference>
<dbReference type="PIRSF" id="PIRSF000724">
    <property type="entry name" value="Pgk"/>
    <property type="match status" value="1"/>
</dbReference>
<dbReference type="Gene3D" id="3.40.50.1260">
    <property type="entry name" value="Phosphoglycerate kinase, N-terminal domain"/>
    <property type="match status" value="2"/>
</dbReference>
<dbReference type="GO" id="GO:0005829">
    <property type="term" value="C:cytosol"/>
    <property type="evidence" value="ECO:0007669"/>
    <property type="project" value="TreeGrafter"/>
</dbReference>
<evidence type="ECO:0000256" key="2">
    <source>
        <dbReference type="ARBA" id="ARBA00004838"/>
    </source>
</evidence>
<dbReference type="FunFam" id="3.40.50.1260:FF:000003">
    <property type="entry name" value="Phosphoglycerate kinase"/>
    <property type="match status" value="1"/>
</dbReference>
<keyword evidence="10 12" id="KW-0067">ATP-binding</keyword>
<keyword evidence="11 12" id="KW-0324">Glycolysis</keyword>
<keyword evidence="12" id="KW-0963">Cytoplasm</keyword>
<evidence type="ECO:0000256" key="1">
    <source>
        <dbReference type="ARBA" id="ARBA00000642"/>
    </source>
</evidence>
<evidence type="ECO:0000256" key="6">
    <source>
        <dbReference type="ARBA" id="ARBA00016471"/>
    </source>
</evidence>
<evidence type="ECO:0000256" key="9">
    <source>
        <dbReference type="ARBA" id="ARBA00022777"/>
    </source>
</evidence>
<feature type="binding site" evidence="12 13">
    <location>
        <begin position="24"/>
        <end position="26"/>
    </location>
    <ligand>
        <name>substrate</name>
    </ligand>
</feature>
<dbReference type="CDD" id="cd00318">
    <property type="entry name" value="Phosphoglycerate_kinase"/>
    <property type="match status" value="1"/>
</dbReference>
<evidence type="ECO:0000313" key="19">
    <source>
        <dbReference type="Proteomes" id="UP000192478"/>
    </source>
</evidence>
<dbReference type="Pfam" id="PF00162">
    <property type="entry name" value="PGK"/>
    <property type="match status" value="1"/>
</dbReference>
<dbReference type="EMBL" id="CP017603">
    <property type="protein sequence ID" value="AOY77892.1"/>
    <property type="molecule type" value="Genomic_DNA"/>
</dbReference>
<feature type="binding site" evidence="13">
    <location>
        <position position="124"/>
    </location>
    <ligand>
        <name>(2R)-3-phosphoglycerate</name>
        <dbReference type="ChEBI" id="CHEBI:58272"/>
    </ligand>
</feature>
<dbReference type="InterPro" id="IPR036043">
    <property type="entry name" value="Phosphoglycerate_kinase_sf"/>
</dbReference>
<feature type="binding site" evidence="12 13">
    <location>
        <begin position="63"/>
        <end position="66"/>
    </location>
    <ligand>
        <name>substrate</name>
    </ligand>
</feature>
<reference evidence="16 18" key="1">
    <citation type="submission" date="2016-10" db="EMBL/GenBank/DDBJ databases">
        <title>Complete Genome Sequence of Acetogen Clostridium formicoaceticum ATCC 27076.</title>
        <authorList>
            <person name="Bao T."/>
            <person name="Cheng C."/>
            <person name="Zhao J."/>
            <person name="Yang S.-T."/>
            <person name="Wang J."/>
            <person name="Wang M."/>
        </authorList>
    </citation>
    <scope>NUCLEOTIDE SEQUENCE [LARGE SCALE GENOMIC DNA]</scope>
    <source>
        <strain evidence="16 18">ATCC 27076</strain>
    </source>
</reference>
<dbReference type="FunFam" id="3.40.50.1260:FF:000006">
    <property type="entry name" value="Phosphoglycerate kinase"/>
    <property type="match status" value="1"/>
</dbReference>
<evidence type="ECO:0000256" key="4">
    <source>
        <dbReference type="ARBA" id="ARBA00011245"/>
    </source>
</evidence>
<evidence type="ECO:0000313" key="16">
    <source>
        <dbReference type="EMBL" id="AOY77892.1"/>
    </source>
</evidence>
<dbReference type="InterPro" id="IPR015824">
    <property type="entry name" value="Phosphoglycerate_kinase_N"/>
</dbReference>
<dbReference type="SUPFAM" id="SSF53748">
    <property type="entry name" value="Phosphoglycerate kinase"/>
    <property type="match status" value="1"/>
</dbReference>
<dbReference type="GO" id="GO:0043531">
    <property type="term" value="F:ADP binding"/>
    <property type="evidence" value="ECO:0007669"/>
    <property type="project" value="TreeGrafter"/>
</dbReference>
<dbReference type="PANTHER" id="PTHR11406">
    <property type="entry name" value="PHOSPHOGLYCERATE KINASE"/>
    <property type="match status" value="1"/>
</dbReference>
<evidence type="ECO:0000256" key="13">
    <source>
        <dbReference type="PIRSR" id="PIRSR000724-1"/>
    </source>
</evidence>
<feature type="binding site" evidence="12">
    <location>
        <position position="40"/>
    </location>
    <ligand>
        <name>substrate</name>
    </ligand>
</feature>
<name>A0AAC9RNP8_9CLOT</name>
<evidence type="ECO:0000256" key="11">
    <source>
        <dbReference type="ARBA" id="ARBA00023152"/>
    </source>
</evidence>
<accession>A0AAC9RNP8</accession>
<keyword evidence="18" id="KW-1185">Reference proteome</keyword>
<dbReference type="AlphaFoldDB" id="A0AAC9RNP8"/>
<feature type="binding site" evidence="12 14">
    <location>
        <position position="207"/>
    </location>
    <ligand>
        <name>ATP</name>
        <dbReference type="ChEBI" id="CHEBI:30616"/>
    </ligand>
</feature>